<accession>A0A7I8JYE6</accession>
<reference evidence="2" key="1">
    <citation type="submission" date="2020-02" db="EMBL/GenBank/DDBJ databases">
        <authorList>
            <person name="Scholz U."/>
            <person name="Mascher M."/>
            <person name="Fiebig A."/>
        </authorList>
    </citation>
    <scope>NUCLEOTIDE SEQUENCE</scope>
</reference>
<dbReference type="Proteomes" id="UP000663760">
    <property type="component" value="Chromosome 1"/>
</dbReference>
<keyword evidence="3" id="KW-1185">Reference proteome</keyword>
<protein>
    <submittedName>
        <fullName evidence="2">Uncharacterized protein</fullName>
    </submittedName>
</protein>
<name>A0A7I8JYE6_SPIIN</name>
<dbReference type="AlphaFoldDB" id="A0A7I8JYE6"/>
<sequence>MLDPIPEREREREREREGKEIERGRKGGR</sequence>
<evidence type="ECO:0000313" key="3">
    <source>
        <dbReference type="Proteomes" id="UP000663760"/>
    </source>
</evidence>
<proteinExistence type="predicted"/>
<organism evidence="2 3">
    <name type="scientific">Spirodela intermedia</name>
    <name type="common">Intermediate duckweed</name>
    <dbReference type="NCBI Taxonomy" id="51605"/>
    <lineage>
        <taxon>Eukaryota</taxon>
        <taxon>Viridiplantae</taxon>
        <taxon>Streptophyta</taxon>
        <taxon>Embryophyta</taxon>
        <taxon>Tracheophyta</taxon>
        <taxon>Spermatophyta</taxon>
        <taxon>Magnoliopsida</taxon>
        <taxon>Liliopsida</taxon>
        <taxon>Araceae</taxon>
        <taxon>Lemnoideae</taxon>
        <taxon>Spirodela</taxon>
    </lineage>
</organism>
<evidence type="ECO:0000256" key="1">
    <source>
        <dbReference type="SAM" id="MobiDB-lite"/>
    </source>
</evidence>
<dbReference type="EMBL" id="LR746264">
    <property type="protein sequence ID" value="CAA7388812.1"/>
    <property type="molecule type" value="Genomic_DNA"/>
</dbReference>
<gene>
    <name evidence="2" type="ORF">SI8410_01000970</name>
</gene>
<feature type="region of interest" description="Disordered" evidence="1">
    <location>
        <begin position="1"/>
        <end position="29"/>
    </location>
</feature>
<evidence type="ECO:0000313" key="2">
    <source>
        <dbReference type="EMBL" id="CAA7388812.1"/>
    </source>
</evidence>